<protein>
    <submittedName>
        <fullName evidence="1">Uncharacterized protein</fullName>
    </submittedName>
</protein>
<proteinExistence type="predicted"/>
<comment type="caution">
    <text evidence="1">The sequence shown here is derived from an EMBL/GenBank/DDBJ whole genome shotgun (WGS) entry which is preliminary data.</text>
</comment>
<keyword evidence="2" id="KW-1185">Reference proteome</keyword>
<name>A0AAV7IYC3_COTGL</name>
<dbReference type="EMBL" id="JAHXZJ010000374">
    <property type="protein sequence ID" value="KAH0561693.1"/>
    <property type="molecule type" value="Genomic_DNA"/>
</dbReference>
<sequence length="95" mass="10552">MCGYSWASVTMTRDSHCAVVALSVRFGSVAPTRSTSVPLSRARPRVRHRSQVVRFSNVAAWQARMVRVRLQSGLKSTGKIDGSLSDSIRLRTRSF</sequence>
<dbReference type="Proteomes" id="UP000826195">
    <property type="component" value="Unassembled WGS sequence"/>
</dbReference>
<organism evidence="1 2">
    <name type="scientific">Cotesia glomerata</name>
    <name type="common">Lepidopteran parasitic wasp</name>
    <name type="synonym">Apanteles glomeratus</name>
    <dbReference type="NCBI Taxonomy" id="32391"/>
    <lineage>
        <taxon>Eukaryota</taxon>
        <taxon>Metazoa</taxon>
        <taxon>Ecdysozoa</taxon>
        <taxon>Arthropoda</taxon>
        <taxon>Hexapoda</taxon>
        <taxon>Insecta</taxon>
        <taxon>Pterygota</taxon>
        <taxon>Neoptera</taxon>
        <taxon>Endopterygota</taxon>
        <taxon>Hymenoptera</taxon>
        <taxon>Apocrita</taxon>
        <taxon>Ichneumonoidea</taxon>
        <taxon>Braconidae</taxon>
        <taxon>Microgastrinae</taxon>
        <taxon>Cotesia</taxon>
    </lineage>
</organism>
<dbReference type="AlphaFoldDB" id="A0AAV7IYC3"/>
<evidence type="ECO:0000313" key="2">
    <source>
        <dbReference type="Proteomes" id="UP000826195"/>
    </source>
</evidence>
<gene>
    <name evidence="1" type="ORF">KQX54_018834</name>
</gene>
<reference evidence="1 2" key="1">
    <citation type="journal article" date="2021" name="J. Hered.">
        <title>A chromosome-level genome assembly of the parasitoid wasp, Cotesia glomerata (Hymenoptera: Braconidae).</title>
        <authorList>
            <person name="Pinto B.J."/>
            <person name="Weis J.J."/>
            <person name="Gamble T."/>
            <person name="Ode P.J."/>
            <person name="Paul R."/>
            <person name="Zaspel J.M."/>
        </authorList>
    </citation>
    <scope>NUCLEOTIDE SEQUENCE [LARGE SCALE GENOMIC DNA]</scope>
    <source>
        <strain evidence="1">CgM1</strain>
    </source>
</reference>
<accession>A0AAV7IYC3</accession>
<evidence type="ECO:0000313" key="1">
    <source>
        <dbReference type="EMBL" id="KAH0561693.1"/>
    </source>
</evidence>